<reference evidence="7 8" key="1">
    <citation type="submission" date="2018-10" db="EMBL/GenBank/DDBJ databases">
        <title>Kocuria sp. M5W7-7, whole genome shotgun sequence.</title>
        <authorList>
            <person name="Tuo L."/>
        </authorList>
    </citation>
    <scope>NUCLEOTIDE SEQUENCE [LARGE SCALE GENOMIC DNA]</scope>
    <source>
        <strain evidence="7 8">M5W7-7</strain>
    </source>
</reference>
<evidence type="ECO:0000256" key="1">
    <source>
        <dbReference type="ARBA" id="ARBA00022793"/>
    </source>
</evidence>
<dbReference type="NCBIfam" id="TIGR00521">
    <property type="entry name" value="coaBC_dfp"/>
    <property type="match status" value="1"/>
</dbReference>
<feature type="binding site" evidence="3">
    <location>
        <position position="366"/>
    </location>
    <ligand>
        <name>CTP</name>
        <dbReference type="ChEBI" id="CHEBI:37563"/>
    </ligand>
</feature>
<feature type="region of interest" description="Phosphopantothenate--cysteine ligase" evidence="3">
    <location>
        <begin position="196"/>
        <end position="429"/>
    </location>
</feature>
<dbReference type="GO" id="GO:0004633">
    <property type="term" value="F:phosphopantothenoylcysteine decarboxylase activity"/>
    <property type="evidence" value="ECO:0007669"/>
    <property type="project" value="UniProtKB-UniRule"/>
</dbReference>
<keyword evidence="3" id="KW-0460">Magnesium</keyword>
<protein>
    <recommendedName>
        <fullName evidence="3">Coenzyme A biosynthesis bifunctional protein CoaBC</fullName>
    </recommendedName>
    <alternativeName>
        <fullName evidence="3">DNA/pantothenate metabolism flavoprotein</fullName>
    </alternativeName>
    <alternativeName>
        <fullName evidence="3">Phosphopantothenoylcysteine synthetase/decarboxylase</fullName>
        <shortName evidence="3">PPCS-PPCDC</shortName>
    </alternativeName>
    <domain>
        <recommendedName>
            <fullName evidence="3">Phosphopantothenoylcysteine decarboxylase</fullName>
            <shortName evidence="3">PPC decarboxylase</shortName>
            <shortName evidence="3">PPC-DC</shortName>
            <ecNumber evidence="3">4.1.1.36</ecNumber>
        </recommendedName>
        <alternativeName>
            <fullName evidence="3">CoaC</fullName>
        </alternativeName>
    </domain>
    <domain>
        <recommendedName>
            <fullName evidence="3">Phosphopantothenate--cysteine ligase</fullName>
            <ecNumber evidence="3">6.3.2.5</ecNumber>
        </recommendedName>
        <alternativeName>
            <fullName evidence="3">CoaB</fullName>
        </alternativeName>
        <alternativeName>
            <fullName evidence="3">Phosphopantothenoylcysteine synthetase</fullName>
            <shortName evidence="3">PPC synthetase</shortName>
            <shortName evidence="3">PPC-S</shortName>
        </alternativeName>
    </domain>
</protein>
<keyword evidence="3" id="KW-0511">Multifunctional enzyme</keyword>
<accession>A0A3N3ZWH2</accession>
<evidence type="ECO:0000256" key="2">
    <source>
        <dbReference type="ARBA" id="ARBA00023239"/>
    </source>
</evidence>
<dbReference type="Gene3D" id="3.40.50.10300">
    <property type="entry name" value="CoaB-like"/>
    <property type="match status" value="1"/>
</dbReference>
<keyword evidence="1 3" id="KW-0210">Decarboxylase</keyword>
<dbReference type="GO" id="GO:0010181">
    <property type="term" value="F:FMN binding"/>
    <property type="evidence" value="ECO:0007669"/>
    <property type="project" value="UniProtKB-UniRule"/>
</dbReference>
<dbReference type="Pfam" id="PF02441">
    <property type="entry name" value="Flavoprotein"/>
    <property type="match status" value="1"/>
</dbReference>
<keyword evidence="3 4" id="KW-0288">FMN</keyword>
<feature type="domain" description="Flavoprotein" evidence="5">
    <location>
        <begin position="1"/>
        <end position="165"/>
    </location>
</feature>
<dbReference type="RefSeq" id="WP_123824152.1">
    <property type="nucleotide sequence ID" value="NZ_RKMF01000002.1"/>
</dbReference>
<dbReference type="EMBL" id="RKMF01000002">
    <property type="protein sequence ID" value="ROZ64736.1"/>
    <property type="molecule type" value="Genomic_DNA"/>
</dbReference>
<comment type="catalytic activity">
    <reaction evidence="3 4">
        <text>(R)-4'-phosphopantothenate + L-cysteine + CTP = N-[(R)-4-phosphopantothenoyl]-L-cysteine + CMP + diphosphate + H(+)</text>
        <dbReference type="Rhea" id="RHEA:19397"/>
        <dbReference type="ChEBI" id="CHEBI:10986"/>
        <dbReference type="ChEBI" id="CHEBI:15378"/>
        <dbReference type="ChEBI" id="CHEBI:33019"/>
        <dbReference type="ChEBI" id="CHEBI:35235"/>
        <dbReference type="ChEBI" id="CHEBI:37563"/>
        <dbReference type="ChEBI" id="CHEBI:59458"/>
        <dbReference type="ChEBI" id="CHEBI:60377"/>
        <dbReference type="EC" id="6.3.2.5"/>
    </reaction>
</comment>
<sequence>MRIVLGVGGGIAAYKAAMLLRLFSESGHHVVPVPTQAALEFVGAATWEALSGEAVSTEVFDRVPSVNHVSQGQAADLVVVAPATADLLARAANGHADDLLTTTLLATRAPVLFAPAMHTEMWLNPAVQANVRRLRDHGHQVLEPADGRLTGKDSGPGRLPEPEVIRDAALALVASAPAEGAEPSTPSTGPLHGLRAVVSTGGTQEPLDPVRYLGNRSSGKQGIAIANALRAAGASVDLVAAHVDVPLPEDHPDTASATAEHPGLQVHRVGTALELQDVMNRFGELADVVVMTAAVADFRPATFAESKIKKSEDSDDAPVIELVRNPDILRGLVQRRQESGARRIIVGFAAETGDAATDPVEFGRAKLARKGCDLLCVNQVGTDLVFGQDSTKVTFLSADGAAERRVEGTKDDVARELTTLIAERVARTD</sequence>
<evidence type="ECO:0000256" key="4">
    <source>
        <dbReference type="RuleBase" id="RU364078"/>
    </source>
</evidence>
<dbReference type="Pfam" id="PF04127">
    <property type="entry name" value="DFP"/>
    <property type="match status" value="1"/>
</dbReference>
<evidence type="ECO:0000313" key="7">
    <source>
        <dbReference type="EMBL" id="ROZ64736.1"/>
    </source>
</evidence>
<feature type="binding site" evidence="3">
    <location>
        <position position="297"/>
    </location>
    <ligand>
        <name>CTP</name>
        <dbReference type="ChEBI" id="CHEBI:37563"/>
    </ligand>
</feature>
<keyword evidence="8" id="KW-1185">Reference proteome</keyword>
<dbReference type="UniPathway" id="UPA00241">
    <property type="reaction ID" value="UER00353"/>
</dbReference>
<organism evidence="7 8">
    <name type="scientific">Kocuria soli</name>
    <dbReference type="NCBI Taxonomy" id="2485125"/>
    <lineage>
        <taxon>Bacteria</taxon>
        <taxon>Bacillati</taxon>
        <taxon>Actinomycetota</taxon>
        <taxon>Actinomycetes</taxon>
        <taxon>Micrococcales</taxon>
        <taxon>Micrococcaceae</taxon>
        <taxon>Kocuria</taxon>
    </lineage>
</organism>
<comment type="cofactor">
    <cofactor evidence="3">
        <name>Mg(2+)</name>
        <dbReference type="ChEBI" id="CHEBI:18420"/>
    </cofactor>
</comment>
<dbReference type="GO" id="GO:0015941">
    <property type="term" value="P:pantothenate catabolic process"/>
    <property type="evidence" value="ECO:0007669"/>
    <property type="project" value="InterPro"/>
</dbReference>
<dbReference type="GO" id="GO:0046872">
    <property type="term" value="F:metal ion binding"/>
    <property type="evidence" value="ECO:0007669"/>
    <property type="project" value="UniProtKB-KW"/>
</dbReference>
<keyword evidence="3 4" id="KW-0436">Ligase</keyword>
<dbReference type="PANTHER" id="PTHR14359:SF6">
    <property type="entry name" value="PHOSPHOPANTOTHENOYLCYSTEINE DECARBOXYLASE"/>
    <property type="match status" value="1"/>
</dbReference>
<comment type="similarity">
    <text evidence="3 4">In the C-terminal section; belongs to the PPC synthetase family.</text>
</comment>
<feature type="binding site" evidence="3">
    <location>
        <position position="307"/>
    </location>
    <ligand>
        <name>CTP</name>
        <dbReference type="ChEBI" id="CHEBI:37563"/>
    </ligand>
</feature>
<dbReference type="SUPFAM" id="SSF52507">
    <property type="entry name" value="Homo-oligomeric flavin-containing Cys decarboxylases, HFCD"/>
    <property type="match status" value="1"/>
</dbReference>
<dbReference type="InterPro" id="IPR035929">
    <property type="entry name" value="CoaB-like_sf"/>
</dbReference>
<name>A0A3N3ZWH2_9MICC</name>
<dbReference type="EC" id="6.3.2.5" evidence="3"/>
<comment type="pathway">
    <text evidence="3 4">Cofactor biosynthesis; coenzyme A biosynthesis; CoA from (R)-pantothenate: step 3/5.</text>
</comment>
<dbReference type="SUPFAM" id="SSF102645">
    <property type="entry name" value="CoaB-like"/>
    <property type="match status" value="1"/>
</dbReference>
<dbReference type="EC" id="4.1.1.36" evidence="3"/>
<evidence type="ECO:0000259" key="5">
    <source>
        <dbReference type="Pfam" id="PF02441"/>
    </source>
</evidence>
<comment type="function">
    <text evidence="4">Catalyzes two steps in the biosynthesis of coenzyme A. In the first step cysteine is conjugated to 4'-phosphopantothenate to form 4-phosphopantothenoylcysteine, in the latter compound is decarboxylated to form 4'-phosphopantotheine.</text>
</comment>
<dbReference type="GO" id="GO:0004632">
    <property type="term" value="F:phosphopantothenate--cysteine ligase activity"/>
    <property type="evidence" value="ECO:0007669"/>
    <property type="project" value="UniProtKB-UniRule"/>
</dbReference>
<dbReference type="Proteomes" id="UP000270616">
    <property type="component" value="Unassembled WGS sequence"/>
</dbReference>
<evidence type="ECO:0000256" key="3">
    <source>
        <dbReference type="HAMAP-Rule" id="MF_02225"/>
    </source>
</evidence>
<dbReference type="Gene3D" id="3.40.50.1950">
    <property type="entry name" value="Flavin prenyltransferase-like"/>
    <property type="match status" value="1"/>
</dbReference>
<dbReference type="GO" id="GO:0071513">
    <property type="term" value="C:phosphopantothenoylcysteine decarboxylase complex"/>
    <property type="evidence" value="ECO:0007669"/>
    <property type="project" value="TreeGrafter"/>
</dbReference>
<comment type="similarity">
    <text evidence="3 4">In the N-terminal section; belongs to the HFCD (homo-oligomeric flavin containing Cys decarboxylase) superfamily.</text>
</comment>
<comment type="cofactor">
    <cofactor evidence="3">
        <name>FMN</name>
        <dbReference type="ChEBI" id="CHEBI:58210"/>
    </cofactor>
    <text evidence="3">Binds 1 FMN per subunit.</text>
</comment>
<dbReference type="OrthoDB" id="9802554at2"/>
<feature type="binding site" evidence="3">
    <location>
        <begin position="326"/>
        <end position="329"/>
    </location>
    <ligand>
        <name>CTP</name>
        <dbReference type="ChEBI" id="CHEBI:37563"/>
    </ligand>
</feature>
<feature type="domain" description="DNA/pantothenate metabolism flavoprotein C-terminal" evidence="6">
    <location>
        <begin position="191"/>
        <end position="423"/>
    </location>
</feature>
<evidence type="ECO:0000313" key="8">
    <source>
        <dbReference type="Proteomes" id="UP000270616"/>
    </source>
</evidence>
<keyword evidence="2 3" id="KW-0456">Lyase</keyword>
<keyword evidence="3" id="KW-0479">Metal-binding</keyword>
<feature type="binding site" evidence="3">
    <location>
        <position position="348"/>
    </location>
    <ligand>
        <name>CTP</name>
        <dbReference type="ChEBI" id="CHEBI:37563"/>
    </ligand>
</feature>
<comment type="caution">
    <text evidence="3">Lacks conserved residue(s) required for the propagation of feature annotation.</text>
</comment>
<dbReference type="InterPro" id="IPR036551">
    <property type="entry name" value="Flavin_trans-like"/>
</dbReference>
<comment type="function">
    <text evidence="3">Catalyzes two sequential steps in the biosynthesis of coenzyme A. In the first step cysteine is conjugated to 4'-phosphopantothenate to form 4-phosphopantothenoylcysteine. In the second step the latter compound is decarboxylated to form 4'-phosphopantotheine.</text>
</comment>
<feature type="region of interest" description="Phosphopantothenoylcysteine decarboxylase" evidence="3">
    <location>
        <begin position="1"/>
        <end position="195"/>
    </location>
</feature>
<comment type="pathway">
    <text evidence="3 4">Cofactor biosynthesis; coenzyme A biosynthesis; CoA from (R)-pantothenate: step 2/5.</text>
</comment>
<dbReference type="GO" id="GO:0015937">
    <property type="term" value="P:coenzyme A biosynthetic process"/>
    <property type="evidence" value="ECO:0007669"/>
    <property type="project" value="UniProtKB-UniRule"/>
</dbReference>
<dbReference type="InterPro" id="IPR007085">
    <property type="entry name" value="DNA/pantothenate-metab_flavo_C"/>
</dbReference>
<gene>
    <name evidence="3 7" type="primary">coaBC</name>
    <name evidence="7" type="ORF">EDL96_02555</name>
</gene>
<dbReference type="AlphaFoldDB" id="A0A3N3ZWH2"/>
<dbReference type="InterPro" id="IPR003382">
    <property type="entry name" value="Flavoprotein"/>
</dbReference>
<keyword evidence="3 4" id="KW-0285">Flavoprotein</keyword>
<feature type="binding site" evidence="3">
    <location>
        <position position="370"/>
    </location>
    <ligand>
        <name>CTP</name>
        <dbReference type="ChEBI" id="CHEBI:37563"/>
    </ligand>
</feature>
<comment type="catalytic activity">
    <reaction evidence="3 4">
        <text>N-[(R)-4-phosphopantothenoyl]-L-cysteine + H(+) = (R)-4'-phosphopantetheine + CO2</text>
        <dbReference type="Rhea" id="RHEA:16793"/>
        <dbReference type="ChEBI" id="CHEBI:15378"/>
        <dbReference type="ChEBI" id="CHEBI:16526"/>
        <dbReference type="ChEBI" id="CHEBI:59458"/>
        <dbReference type="ChEBI" id="CHEBI:61723"/>
        <dbReference type="EC" id="4.1.1.36"/>
    </reaction>
</comment>
<dbReference type="InterPro" id="IPR005252">
    <property type="entry name" value="CoaBC"/>
</dbReference>
<comment type="caution">
    <text evidence="7">The sequence shown here is derived from an EMBL/GenBank/DDBJ whole genome shotgun (WGS) entry which is preliminary data.</text>
</comment>
<proteinExistence type="inferred from homology"/>
<dbReference type="PANTHER" id="PTHR14359">
    <property type="entry name" value="HOMO-OLIGOMERIC FLAVIN CONTAINING CYS DECARBOXYLASE FAMILY"/>
    <property type="match status" value="1"/>
</dbReference>
<dbReference type="HAMAP" id="MF_02225">
    <property type="entry name" value="CoaBC"/>
    <property type="match status" value="1"/>
</dbReference>
<evidence type="ECO:0000259" key="6">
    <source>
        <dbReference type="Pfam" id="PF04127"/>
    </source>
</evidence>